<sequence>MDPFDTSLFEPPPDTLEDGDRPTGDRSDDLFRGDPFGDISGDDIFAPAAATVTASSAAAAVADVTPPSTSGKPGDSSDLLGLDKDEDWAAGTGNGMSEDVFGGPVNVQDLDDLFGPPPIPASTSASDSRSADFITASGTASDRGSLFDDILDLNFGGTNAPAETAGASATALGPPSVQVMLVIFHSNYAQAPPLLPFIDVKCSIISAESLEQDLNPKF</sequence>
<protein>
    <recommendedName>
        <fullName evidence="4">Clathrin light chain</fullName>
    </recommendedName>
</protein>
<evidence type="ECO:0000256" key="1">
    <source>
        <dbReference type="SAM" id="MobiDB-lite"/>
    </source>
</evidence>
<evidence type="ECO:0008006" key="4">
    <source>
        <dbReference type="Google" id="ProtNLM"/>
    </source>
</evidence>
<name>A0AAV4DQC5_9GAST</name>
<proteinExistence type="predicted"/>
<dbReference type="EMBL" id="BLXT01008186">
    <property type="protein sequence ID" value="GFO46467.1"/>
    <property type="molecule type" value="Genomic_DNA"/>
</dbReference>
<accession>A0AAV4DQC5</accession>
<gene>
    <name evidence="2" type="ORF">PoB_007297200</name>
</gene>
<evidence type="ECO:0000313" key="2">
    <source>
        <dbReference type="EMBL" id="GFO46467.1"/>
    </source>
</evidence>
<feature type="compositionally biased region" description="Low complexity" evidence="1">
    <location>
        <begin position="63"/>
        <end position="80"/>
    </location>
</feature>
<reference evidence="2 3" key="1">
    <citation type="journal article" date="2021" name="Elife">
        <title>Chloroplast acquisition without the gene transfer in kleptoplastic sea slugs, Plakobranchus ocellatus.</title>
        <authorList>
            <person name="Maeda T."/>
            <person name="Takahashi S."/>
            <person name="Yoshida T."/>
            <person name="Shimamura S."/>
            <person name="Takaki Y."/>
            <person name="Nagai Y."/>
            <person name="Toyoda A."/>
            <person name="Suzuki Y."/>
            <person name="Arimoto A."/>
            <person name="Ishii H."/>
            <person name="Satoh N."/>
            <person name="Nishiyama T."/>
            <person name="Hasebe M."/>
            <person name="Maruyama T."/>
            <person name="Minagawa J."/>
            <person name="Obokata J."/>
            <person name="Shigenobu S."/>
        </authorList>
    </citation>
    <scope>NUCLEOTIDE SEQUENCE [LARGE SCALE GENOMIC DNA]</scope>
</reference>
<organism evidence="2 3">
    <name type="scientific">Plakobranchus ocellatus</name>
    <dbReference type="NCBI Taxonomy" id="259542"/>
    <lineage>
        <taxon>Eukaryota</taxon>
        <taxon>Metazoa</taxon>
        <taxon>Spiralia</taxon>
        <taxon>Lophotrochozoa</taxon>
        <taxon>Mollusca</taxon>
        <taxon>Gastropoda</taxon>
        <taxon>Heterobranchia</taxon>
        <taxon>Euthyneura</taxon>
        <taxon>Panpulmonata</taxon>
        <taxon>Sacoglossa</taxon>
        <taxon>Placobranchoidea</taxon>
        <taxon>Plakobranchidae</taxon>
        <taxon>Plakobranchus</taxon>
    </lineage>
</organism>
<feature type="region of interest" description="Disordered" evidence="1">
    <location>
        <begin position="63"/>
        <end position="100"/>
    </location>
</feature>
<dbReference type="AlphaFoldDB" id="A0AAV4DQC5"/>
<comment type="caution">
    <text evidence="2">The sequence shown here is derived from an EMBL/GenBank/DDBJ whole genome shotgun (WGS) entry which is preliminary data.</text>
</comment>
<feature type="compositionally biased region" description="Basic and acidic residues" evidence="1">
    <location>
        <begin position="18"/>
        <end position="32"/>
    </location>
</feature>
<dbReference type="Proteomes" id="UP000735302">
    <property type="component" value="Unassembled WGS sequence"/>
</dbReference>
<evidence type="ECO:0000313" key="3">
    <source>
        <dbReference type="Proteomes" id="UP000735302"/>
    </source>
</evidence>
<feature type="region of interest" description="Disordered" evidence="1">
    <location>
        <begin position="1"/>
        <end position="38"/>
    </location>
</feature>
<keyword evidence="3" id="KW-1185">Reference proteome</keyword>